<gene>
    <name evidence="3" type="ORF">JKP88DRAFT_172390</name>
</gene>
<dbReference type="SUPFAM" id="SSF55961">
    <property type="entry name" value="Bet v1-like"/>
    <property type="match status" value="2"/>
</dbReference>
<dbReference type="EMBL" id="JAFCMP010000550">
    <property type="protein sequence ID" value="KAG5175365.1"/>
    <property type="molecule type" value="Genomic_DNA"/>
</dbReference>
<accession>A0A835YHQ7</accession>
<evidence type="ECO:0000313" key="3">
    <source>
        <dbReference type="EMBL" id="KAG5175365.1"/>
    </source>
</evidence>
<dbReference type="GO" id="GO:0005737">
    <property type="term" value="C:cytoplasm"/>
    <property type="evidence" value="ECO:0007669"/>
    <property type="project" value="UniProtKB-ARBA"/>
</dbReference>
<dbReference type="CDD" id="cd00177">
    <property type="entry name" value="START"/>
    <property type="match status" value="1"/>
</dbReference>
<dbReference type="PANTHER" id="PTHR19308">
    <property type="entry name" value="PHOSPHATIDYLCHOLINE TRANSFER PROTEIN"/>
    <property type="match status" value="1"/>
</dbReference>
<dbReference type="InterPro" id="IPR002913">
    <property type="entry name" value="START_lipid-bd_dom"/>
</dbReference>
<sequence length="759" mass="78100">MIMCGFAITPRRIIPGTETKPAGAALESVPPHAGGHRQSTLSIGSHLSDSDGEDVGGIGGGGGGGAGDEEGDLSGDPRAVHGSEVTMYSHADLGGALPPSIVNRLCMKPAYRVLRKIQKLAAAGRIRGDPPGRTKSEEVLTSLLESSGVEHTPGRLSSGGDGDSAGGGGAAAAKRPFGGGPAISIAYAAAEARRVMALLERMASERAGWVQLGTGRAAAADADADADDDGGGDDMALYKWPIPRTRRVRLGASATVRAAPPELLGLLLESAAMLGPDYVVDGQEMIETLSSTAGTAGGDDGGGGGGGGASSAAAADAGAHDTAIIWFSCTHRRQRMRRDFVVLRCYRPLPSIATGGGTGSGGGLISYASVDHPAFPPGPAYVRGRIEMCGFVVLPHEDGAALVAAPATRPAATAAVTGAAAAVADVVNAVARGGVRPPWMPPREQGSSGGGGAASEVYFYTHLSFSENLPALEDAQASRYLLGPLHILQELRRVVDRTLEYGHSDAARDAAAATANDADGGDGGDGDSGGDYSPEGSDTGDRGALEAKREAALRDLLVLASDGECMDGPQADWRLVRDGGDDGVRLWKCAQPGSAWSMIRTRARLAAPPSAVLDLLLDEARIAEYDDLFDAIAVVARVDARAAFKRTAYKPIWPTAPRDFSLLSSWGTLDDGSAYLVNRSVDHPDCPEVKGFVRGQLMMCGFLMVPAAPRGCTLTMVVHTELGGNLPPAIVNKVSTGAPAVVSAKLQRIFAAWDTRPAQ</sequence>
<keyword evidence="4" id="KW-1185">Reference proteome</keyword>
<feature type="domain" description="START" evidence="2">
    <location>
        <begin position="573"/>
        <end position="732"/>
    </location>
</feature>
<comment type="caution">
    <text evidence="3">The sequence shown here is derived from an EMBL/GenBank/DDBJ whole genome shotgun (WGS) entry which is preliminary data.</text>
</comment>
<feature type="region of interest" description="Disordered" evidence="1">
    <location>
        <begin position="510"/>
        <end position="542"/>
    </location>
</feature>
<dbReference type="AlphaFoldDB" id="A0A835YHQ7"/>
<feature type="region of interest" description="Disordered" evidence="1">
    <location>
        <begin position="17"/>
        <end position="80"/>
    </location>
</feature>
<feature type="compositionally biased region" description="Gly residues" evidence="1">
    <location>
        <begin position="295"/>
        <end position="309"/>
    </location>
</feature>
<dbReference type="SMART" id="SM00234">
    <property type="entry name" value="START"/>
    <property type="match status" value="1"/>
</dbReference>
<dbReference type="InterPro" id="IPR023393">
    <property type="entry name" value="START-like_dom_sf"/>
</dbReference>
<reference evidence="3" key="1">
    <citation type="submission" date="2021-02" db="EMBL/GenBank/DDBJ databases">
        <title>First Annotated Genome of the Yellow-green Alga Tribonema minus.</title>
        <authorList>
            <person name="Mahan K.M."/>
        </authorList>
    </citation>
    <scope>NUCLEOTIDE SEQUENCE</scope>
    <source>
        <strain evidence="3">UTEX B ZZ1240</strain>
    </source>
</reference>
<dbReference type="GO" id="GO:0008289">
    <property type="term" value="F:lipid binding"/>
    <property type="evidence" value="ECO:0007669"/>
    <property type="project" value="InterPro"/>
</dbReference>
<feature type="domain" description="START" evidence="2">
    <location>
        <begin position="338"/>
        <end position="500"/>
    </location>
</feature>
<feature type="compositionally biased region" description="Gly residues" evidence="1">
    <location>
        <begin position="55"/>
        <end position="66"/>
    </location>
</feature>
<feature type="compositionally biased region" description="Low complexity" evidence="1">
    <location>
        <begin position="147"/>
        <end position="156"/>
    </location>
</feature>
<evidence type="ECO:0000256" key="1">
    <source>
        <dbReference type="SAM" id="MobiDB-lite"/>
    </source>
</evidence>
<feature type="compositionally biased region" description="Gly residues" evidence="1">
    <location>
        <begin position="157"/>
        <end position="170"/>
    </location>
</feature>
<organism evidence="3 4">
    <name type="scientific">Tribonema minus</name>
    <dbReference type="NCBI Taxonomy" id="303371"/>
    <lineage>
        <taxon>Eukaryota</taxon>
        <taxon>Sar</taxon>
        <taxon>Stramenopiles</taxon>
        <taxon>Ochrophyta</taxon>
        <taxon>PX clade</taxon>
        <taxon>Xanthophyceae</taxon>
        <taxon>Tribonematales</taxon>
        <taxon>Tribonemataceae</taxon>
        <taxon>Tribonema</taxon>
    </lineage>
</organism>
<feature type="compositionally biased region" description="Polar residues" evidence="1">
    <location>
        <begin position="37"/>
        <end position="47"/>
    </location>
</feature>
<dbReference type="InterPro" id="IPR051213">
    <property type="entry name" value="START_lipid_transfer"/>
</dbReference>
<dbReference type="PROSITE" id="PS50848">
    <property type="entry name" value="START"/>
    <property type="match status" value="2"/>
</dbReference>
<name>A0A835YHQ7_9STRA</name>
<protein>
    <recommendedName>
        <fullName evidence="2">START domain-containing protein</fullName>
    </recommendedName>
</protein>
<proteinExistence type="predicted"/>
<evidence type="ECO:0000259" key="2">
    <source>
        <dbReference type="PROSITE" id="PS50848"/>
    </source>
</evidence>
<feature type="region of interest" description="Disordered" evidence="1">
    <location>
        <begin position="291"/>
        <end position="313"/>
    </location>
</feature>
<dbReference type="PANTHER" id="PTHR19308:SF56">
    <property type="entry name" value="START DOMAIN-CONTAINING PROTEIN"/>
    <property type="match status" value="1"/>
</dbReference>
<dbReference type="OrthoDB" id="333905at2759"/>
<dbReference type="Proteomes" id="UP000664859">
    <property type="component" value="Unassembled WGS sequence"/>
</dbReference>
<feature type="region of interest" description="Disordered" evidence="1">
    <location>
        <begin position="147"/>
        <end position="172"/>
    </location>
</feature>
<evidence type="ECO:0000313" key="4">
    <source>
        <dbReference type="Proteomes" id="UP000664859"/>
    </source>
</evidence>
<dbReference type="Pfam" id="PF01852">
    <property type="entry name" value="START"/>
    <property type="match status" value="1"/>
</dbReference>
<dbReference type="Gene3D" id="3.30.530.20">
    <property type="match status" value="2"/>
</dbReference>